<accession>A0A9Q3F508</accession>
<sequence length="131" mass="14809">MNIAHKCVNIHKNSYGLSIWELPNTPDNPSYVPANSKSQIPFGVIIITDLGNKFLEEFRESYKKDKNFHIFNSLLDKDLKDSSLANSSDDIWKTSYDSGIFNLFDGISYHGSKNTCVVVLFSKMSINTILP</sequence>
<name>A0A9Q3F508_9BASI</name>
<evidence type="ECO:0000313" key="2">
    <source>
        <dbReference type="Proteomes" id="UP000765509"/>
    </source>
</evidence>
<protein>
    <submittedName>
        <fullName evidence="1">Uncharacterized protein</fullName>
    </submittedName>
</protein>
<reference evidence="1" key="1">
    <citation type="submission" date="2021-03" db="EMBL/GenBank/DDBJ databases">
        <title>Draft genome sequence of rust myrtle Austropuccinia psidii MF-1, a brazilian biotype.</title>
        <authorList>
            <person name="Quecine M.C."/>
            <person name="Pachon D.M.R."/>
            <person name="Bonatelli M.L."/>
            <person name="Correr F.H."/>
            <person name="Franceschini L.M."/>
            <person name="Leite T.F."/>
            <person name="Margarido G.R.A."/>
            <person name="Almeida C.A."/>
            <person name="Ferrarezi J.A."/>
            <person name="Labate C.A."/>
        </authorList>
    </citation>
    <scope>NUCLEOTIDE SEQUENCE</scope>
    <source>
        <strain evidence="1">MF-1</strain>
    </source>
</reference>
<dbReference type="EMBL" id="AVOT02036338">
    <property type="protein sequence ID" value="MBW0530825.1"/>
    <property type="molecule type" value="Genomic_DNA"/>
</dbReference>
<gene>
    <name evidence="1" type="ORF">O181_070540</name>
</gene>
<evidence type="ECO:0000313" key="1">
    <source>
        <dbReference type="EMBL" id="MBW0530825.1"/>
    </source>
</evidence>
<comment type="caution">
    <text evidence="1">The sequence shown here is derived from an EMBL/GenBank/DDBJ whole genome shotgun (WGS) entry which is preliminary data.</text>
</comment>
<keyword evidence="2" id="KW-1185">Reference proteome</keyword>
<organism evidence="1 2">
    <name type="scientific">Austropuccinia psidii MF-1</name>
    <dbReference type="NCBI Taxonomy" id="1389203"/>
    <lineage>
        <taxon>Eukaryota</taxon>
        <taxon>Fungi</taxon>
        <taxon>Dikarya</taxon>
        <taxon>Basidiomycota</taxon>
        <taxon>Pucciniomycotina</taxon>
        <taxon>Pucciniomycetes</taxon>
        <taxon>Pucciniales</taxon>
        <taxon>Sphaerophragmiaceae</taxon>
        <taxon>Austropuccinia</taxon>
    </lineage>
</organism>
<proteinExistence type="predicted"/>
<dbReference type="Proteomes" id="UP000765509">
    <property type="component" value="Unassembled WGS sequence"/>
</dbReference>
<dbReference type="AlphaFoldDB" id="A0A9Q3F508"/>